<name>A0A438HHS7_VITVI</name>
<dbReference type="Proteomes" id="UP000288805">
    <property type="component" value="Unassembled WGS sequence"/>
</dbReference>
<organism evidence="1 2">
    <name type="scientific">Vitis vinifera</name>
    <name type="common">Grape</name>
    <dbReference type="NCBI Taxonomy" id="29760"/>
    <lineage>
        <taxon>Eukaryota</taxon>
        <taxon>Viridiplantae</taxon>
        <taxon>Streptophyta</taxon>
        <taxon>Embryophyta</taxon>
        <taxon>Tracheophyta</taxon>
        <taxon>Spermatophyta</taxon>
        <taxon>Magnoliopsida</taxon>
        <taxon>eudicotyledons</taxon>
        <taxon>Gunneridae</taxon>
        <taxon>Pentapetalae</taxon>
        <taxon>rosids</taxon>
        <taxon>Vitales</taxon>
        <taxon>Vitaceae</taxon>
        <taxon>Viteae</taxon>
        <taxon>Vitis</taxon>
    </lineage>
</organism>
<comment type="caution">
    <text evidence="1">The sequence shown here is derived from an EMBL/GenBank/DDBJ whole genome shotgun (WGS) entry which is preliminary data.</text>
</comment>
<evidence type="ECO:0000313" key="2">
    <source>
        <dbReference type="Proteomes" id="UP000288805"/>
    </source>
</evidence>
<sequence>MSKEDKLFNFTFGLQGWAQMELQRQGVHDLPTTMVAVDCLVDYKMGDVILTMQKPKSTRVVRRLRPNKTSKKLGWKKQNMKGVVMTKPVEKTTKFVQQTTEWQDVIAHTNPKTTPKEKNS</sequence>
<dbReference type="AlphaFoldDB" id="A0A438HHS7"/>
<reference evidence="1 2" key="1">
    <citation type="journal article" date="2018" name="PLoS Genet.">
        <title>Population sequencing reveals clonal diversity and ancestral inbreeding in the grapevine cultivar Chardonnay.</title>
        <authorList>
            <person name="Roach M.J."/>
            <person name="Johnson D.L."/>
            <person name="Bohlmann J."/>
            <person name="van Vuuren H.J."/>
            <person name="Jones S.J."/>
            <person name="Pretorius I.S."/>
            <person name="Schmidt S.A."/>
            <person name="Borneman A.R."/>
        </authorList>
    </citation>
    <scope>NUCLEOTIDE SEQUENCE [LARGE SCALE GENOMIC DNA]</scope>
    <source>
        <strain evidence="2">cv. Chardonnay</strain>
        <tissue evidence="1">Leaf</tissue>
    </source>
</reference>
<gene>
    <name evidence="1" type="ORF">CK203_042070</name>
</gene>
<accession>A0A438HHS7</accession>
<proteinExistence type="predicted"/>
<protein>
    <submittedName>
        <fullName evidence="1">Uncharacterized protein</fullName>
    </submittedName>
</protein>
<dbReference type="EMBL" id="QGNW01000222">
    <property type="protein sequence ID" value="RVW83919.1"/>
    <property type="molecule type" value="Genomic_DNA"/>
</dbReference>
<evidence type="ECO:0000313" key="1">
    <source>
        <dbReference type="EMBL" id="RVW83919.1"/>
    </source>
</evidence>